<evidence type="ECO:0000313" key="4">
    <source>
        <dbReference type="Proteomes" id="UP001607303"/>
    </source>
</evidence>
<dbReference type="EMBL" id="JAYRBN010000051">
    <property type="protein sequence ID" value="KAL2744162.1"/>
    <property type="molecule type" value="Genomic_DNA"/>
</dbReference>
<feature type="compositionally biased region" description="Acidic residues" evidence="1">
    <location>
        <begin position="135"/>
        <end position="153"/>
    </location>
</feature>
<dbReference type="AlphaFoldDB" id="A0ABD2CGF0"/>
<evidence type="ECO:0000313" key="3">
    <source>
        <dbReference type="EMBL" id="KAL2744162.1"/>
    </source>
</evidence>
<feature type="compositionally biased region" description="Polar residues" evidence="1">
    <location>
        <begin position="111"/>
        <end position="129"/>
    </location>
</feature>
<organism evidence="3 4">
    <name type="scientific">Vespula maculifrons</name>
    <name type="common">Eastern yellow jacket</name>
    <name type="synonym">Wasp</name>
    <dbReference type="NCBI Taxonomy" id="7453"/>
    <lineage>
        <taxon>Eukaryota</taxon>
        <taxon>Metazoa</taxon>
        <taxon>Ecdysozoa</taxon>
        <taxon>Arthropoda</taxon>
        <taxon>Hexapoda</taxon>
        <taxon>Insecta</taxon>
        <taxon>Pterygota</taxon>
        <taxon>Neoptera</taxon>
        <taxon>Endopterygota</taxon>
        <taxon>Hymenoptera</taxon>
        <taxon>Apocrita</taxon>
        <taxon>Aculeata</taxon>
        <taxon>Vespoidea</taxon>
        <taxon>Vespidae</taxon>
        <taxon>Vespinae</taxon>
        <taxon>Vespula</taxon>
    </lineage>
</organism>
<name>A0ABD2CGF0_VESMC</name>
<feature type="region of interest" description="Disordered" evidence="1">
    <location>
        <begin position="108"/>
        <end position="166"/>
    </location>
</feature>
<evidence type="ECO:0000256" key="1">
    <source>
        <dbReference type="SAM" id="MobiDB-lite"/>
    </source>
</evidence>
<accession>A0ABD2CGF0</accession>
<evidence type="ECO:0000256" key="2">
    <source>
        <dbReference type="SAM" id="Phobius"/>
    </source>
</evidence>
<keyword evidence="2" id="KW-0472">Membrane</keyword>
<gene>
    <name evidence="3" type="ORF">V1477_007652</name>
</gene>
<proteinExistence type="predicted"/>
<feature type="transmembrane region" description="Helical" evidence="2">
    <location>
        <begin position="252"/>
        <end position="275"/>
    </location>
</feature>
<keyword evidence="4" id="KW-1185">Reference proteome</keyword>
<protein>
    <submittedName>
        <fullName evidence="3">Uncharacterized protein</fullName>
    </submittedName>
</protein>
<sequence length="278" mass="30632">MNRSDVARGQVEDKRGITKVKIKSAPVQSCDGLAAIFVSSLPQVPCPLVVHSHHGSIYYHARDVLFLATSTARRTWERARGRVARWSFARRVLRGPIQVLARRPSWPRQRSAISGSSSVPGRASETSEGCNKDDEKEEEEEEEEEEEGEEEEKAAEATGAPEPQQLLGPAPFVIIGELQGPCRFRRRRKKSNFLFYARSKTSLIFNASIDSCFSKLEVLLRIFGEFDINDIEDTRCGKQDSPLIGSPSIECLVALLFLTCCGGTLGILAAGVPGLGKN</sequence>
<keyword evidence="2" id="KW-1133">Transmembrane helix</keyword>
<keyword evidence="2" id="KW-0812">Transmembrane</keyword>
<comment type="caution">
    <text evidence="3">The sequence shown here is derived from an EMBL/GenBank/DDBJ whole genome shotgun (WGS) entry which is preliminary data.</text>
</comment>
<dbReference type="Proteomes" id="UP001607303">
    <property type="component" value="Unassembled WGS sequence"/>
</dbReference>
<reference evidence="3 4" key="1">
    <citation type="journal article" date="2024" name="Ann. Entomol. Soc. Am.">
        <title>Genomic analyses of the southern and eastern yellowjacket wasps (Hymenoptera: Vespidae) reveal evolutionary signatures of social life.</title>
        <authorList>
            <person name="Catto M.A."/>
            <person name="Caine P.B."/>
            <person name="Orr S.E."/>
            <person name="Hunt B.G."/>
            <person name="Goodisman M.A.D."/>
        </authorList>
    </citation>
    <scope>NUCLEOTIDE SEQUENCE [LARGE SCALE GENOMIC DNA]</scope>
    <source>
        <strain evidence="3">232</strain>
        <tissue evidence="3">Head and thorax</tissue>
    </source>
</reference>